<gene>
    <name evidence="1" type="ORF">PBAH0796_LOCUS18493</name>
</gene>
<name>A0A7S0FKP4_9DINO</name>
<accession>A0A7S0FKP4</accession>
<dbReference type="AlphaFoldDB" id="A0A7S0FKP4"/>
<dbReference type="EMBL" id="HBEG01030243">
    <property type="protein sequence ID" value="CAD8367654.1"/>
    <property type="molecule type" value="Transcribed_RNA"/>
</dbReference>
<organism evidence="1">
    <name type="scientific">Pyrodinium bahamense</name>
    <dbReference type="NCBI Taxonomy" id="73915"/>
    <lineage>
        <taxon>Eukaryota</taxon>
        <taxon>Sar</taxon>
        <taxon>Alveolata</taxon>
        <taxon>Dinophyceae</taxon>
        <taxon>Gonyaulacales</taxon>
        <taxon>Pyrocystaceae</taxon>
        <taxon>Pyrodinium</taxon>
    </lineage>
</organism>
<evidence type="ECO:0000313" key="1">
    <source>
        <dbReference type="EMBL" id="CAD8367654.1"/>
    </source>
</evidence>
<sequence>MKEGDVSAMWPLWMDTGEVETEDSQKRRVPWDSVLSDRAAVLDVVDVDVVFTQSGLREVTVTSIEVCKGEPSLFNEGGPDGKGTLLATKVLRQDRTADSQWRLVSHQTIPYCANTIAYQSLRCNSNGCVLFKRDA</sequence>
<reference evidence="1" key="1">
    <citation type="submission" date="2021-01" db="EMBL/GenBank/DDBJ databases">
        <authorList>
            <person name="Corre E."/>
            <person name="Pelletier E."/>
            <person name="Niang G."/>
            <person name="Scheremetjew M."/>
            <person name="Finn R."/>
            <person name="Kale V."/>
            <person name="Holt S."/>
            <person name="Cochrane G."/>
            <person name="Meng A."/>
            <person name="Brown T."/>
            <person name="Cohen L."/>
        </authorList>
    </citation>
    <scope>NUCLEOTIDE SEQUENCE</scope>
    <source>
        <strain evidence="1">Pbaha01</strain>
    </source>
</reference>
<proteinExistence type="predicted"/>
<protein>
    <submittedName>
        <fullName evidence="1">Uncharacterized protein</fullName>
    </submittedName>
</protein>